<proteinExistence type="predicted"/>
<evidence type="ECO:0000256" key="3">
    <source>
        <dbReference type="ARBA" id="ARBA00022741"/>
    </source>
</evidence>
<dbReference type="EMBL" id="CYSC01000021">
    <property type="protein sequence ID" value="CUH71550.1"/>
    <property type="molecule type" value="Genomic_DNA"/>
</dbReference>
<dbReference type="SUPFAM" id="SSF53448">
    <property type="entry name" value="Nucleotide-diphospho-sugar transferases"/>
    <property type="match status" value="1"/>
</dbReference>
<dbReference type="AlphaFoldDB" id="A0A0P1G4Z8"/>
<dbReference type="Gene3D" id="3.90.550.10">
    <property type="entry name" value="Spore Coat Polysaccharide Biosynthesis Protein SpsA, Chain A"/>
    <property type="match status" value="1"/>
</dbReference>
<keyword evidence="3" id="KW-0547">Nucleotide-binding</keyword>
<dbReference type="Proteomes" id="UP000051086">
    <property type="component" value="Unassembled WGS sequence"/>
</dbReference>
<keyword evidence="4" id="KW-0342">GTP-binding</keyword>
<dbReference type="GO" id="GO:0043814">
    <property type="term" value="F:phospholactate guanylyltransferase activity"/>
    <property type="evidence" value="ECO:0007669"/>
    <property type="project" value="InterPro"/>
</dbReference>
<dbReference type="GO" id="GO:0005525">
    <property type="term" value="F:GTP binding"/>
    <property type="evidence" value="ECO:0007669"/>
    <property type="project" value="UniProtKB-KW"/>
</dbReference>
<evidence type="ECO:0000313" key="6">
    <source>
        <dbReference type="EMBL" id="CUH71550.1"/>
    </source>
</evidence>
<dbReference type="Proteomes" id="UP000051887">
    <property type="component" value="Unassembled WGS sequence"/>
</dbReference>
<dbReference type="PANTHER" id="PTHR40392">
    <property type="entry name" value="2-PHOSPHO-L-LACTATE GUANYLYLTRANSFERASE"/>
    <property type="match status" value="1"/>
</dbReference>
<dbReference type="InterPro" id="IPR002835">
    <property type="entry name" value="CofC"/>
</dbReference>
<protein>
    <submittedName>
        <fullName evidence="6">2-phospho-L-lactate guanylyltransferase</fullName>
    </submittedName>
</protein>
<evidence type="ECO:0000256" key="4">
    <source>
        <dbReference type="ARBA" id="ARBA00023134"/>
    </source>
</evidence>
<dbReference type="EMBL" id="CYSB01000027">
    <property type="protein sequence ID" value="CUH66892.1"/>
    <property type="molecule type" value="Genomic_DNA"/>
</dbReference>
<evidence type="ECO:0000256" key="1">
    <source>
        <dbReference type="ARBA" id="ARBA00022679"/>
    </source>
</evidence>
<sequence>MTQTTFQSRRLVVIPMKDPAQAKTRLADSLAPEERAALARTLFRATVERVQTAIAELAGDPVEVEIATVTSSPEIARIASELQIHLINEGRCNSLNAALTHAGGWATAKGYDALCVLPGDLADPTPADLARLLCHPLQDTRTTAQAVLCPASDLGTNALLTPLPCPFDFAYGVKSVIAHSNAIEAAGLTPVILPLASLRIDVDRQSDLSHLKSPNLYWAGGLPQ</sequence>
<dbReference type="PANTHER" id="PTHR40392:SF1">
    <property type="entry name" value="2-PHOSPHO-L-LACTATE GUANYLYLTRANSFERASE"/>
    <property type="match status" value="1"/>
</dbReference>
<dbReference type="RefSeq" id="WP_058242857.1">
    <property type="nucleotide sequence ID" value="NZ_CYSB01000027.1"/>
</dbReference>
<keyword evidence="1 6" id="KW-0808">Transferase</keyword>
<reference evidence="6 8" key="2">
    <citation type="submission" date="2015-09" db="EMBL/GenBank/DDBJ databases">
        <authorList>
            <consortium name="Swine Surveillance"/>
        </authorList>
    </citation>
    <scope>NUCLEOTIDE SEQUENCE [LARGE SCALE GENOMIC DNA]</scope>
    <source>
        <strain evidence="6 8">5120</strain>
    </source>
</reference>
<evidence type="ECO:0000313" key="5">
    <source>
        <dbReference type="EMBL" id="CUH66892.1"/>
    </source>
</evidence>
<name>A0A0P1G4Z8_9RHOB</name>
<reference evidence="5 7" key="1">
    <citation type="submission" date="2015-09" db="EMBL/GenBank/DDBJ databases">
        <authorList>
            <person name="Rodrigo-Torres L."/>
            <person name="Arahal D.R."/>
        </authorList>
    </citation>
    <scope>NUCLEOTIDE SEQUENCE [LARGE SCALE GENOMIC DNA]</scope>
    <source>
        <strain evidence="5 7">CECT 5118</strain>
    </source>
</reference>
<dbReference type="Pfam" id="PF01983">
    <property type="entry name" value="CofC"/>
    <property type="match status" value="1"/>
</dbReference>
<gene>
    <name evidence="5" type="ORF">TL5118_01947</name>
    <name evidence="6" type="ORF">TL5120_01339</name>
</gene>
<dbReference type="NCBIfam" id="TIGR03552">
    <property type="entry name" value="F420_cofC"/>
    <property type="match status" value="1"/>
</dbReference>
<evidence type="ECO:0000256" key="2">
    <source>
        <dbReference type="ARBA" id="ARBA00022695"/>
    </source>
</evidence>
<dbReference type="OrthoDB" id="6334386at2"/>
<organism evidence="6 8">
    <name type="scientific">Thalassovita autumnalis</name>
    <dbReference type="NCBI Taxonomy" id="2072972"/>
    <lineage>
        <taxon>Bacteria</taxon>
        <taxon>Pseudomonadati</taxon>
        <taxon>Pseudomonadota</taxon>
        <taxon>Alphaproteobacteria</taxon>
        <taxon>Rhodobacterales</taxon>
        <taxon>Roseobacteraceae</taxon>
        <taxon>Thalassovita</taxon>
    </lineage>
</organism>
<keyword evidence="2 6" id="KW-0548">Nucleotidyltransferase</keyword>
<evidence type="ECO:0000313" key="8">
    <source>
        <dbReference type="Proteomes" id="UP000051887"/>
    </source>
</evidence>
<accession>A0A0P1G4Z8</accession>
<keyword evidence="7" id="KW-1185">Reference proteome</keyword>
<evidence type="ECO:0000313" key="7">
    <source>
        <dbReference type="Proteomes" id="UP000051086"/>
    </source>
</evidence>
<dbReference type="InterPro" id="IPR029044">
    <property type="entry name" value="Nucleotide-diphossugar_trans"/>
</dbReference>